<evidence type="ECO:0000259" key="2">
    <source>
        <dbReference type="PROSITE" id="PS50181"/>
    </source>
</evidence>
<comment type="caution">
    <text evidence="4">The sequence shown here is derived from an EMBL/GenBank/DDBJ whole genome shotgun (WGS) entry which is preliminary data.</text>
</comment>
<dbReference type="PROSITE" id="PS50181">
    <property type="entry name" value="FBOX"/>
    <property type="match status" value="1"/>
</dbReference>
<dbReference type="Gene3D" id="1.20.1280.50">
    <property type="match status" value="1"/>
</dbReference>
<dbReference type="OrthoDB" id="435188at2759"/>
<dbReference type="Proteomes" id="UP000663852">
    <property type="component" value="Unassembled WGS sequence"/>
</dbReference>
<dbReference type="SUPFAM" id="SSF81383">
    <property type="entry name" value="F-box domain"/>
    <property type="match status" value="1"/>
</dbReference>
<reference evidence="4" key="1">
    <citation type="submission" date="2021-02" db="EMBL/GenBank/DDBJ databases">
        <authorList>
            <person name="Nowell W R."/>
        </authorList>
    </citation>
    <scope>NUCLEOTIDE SEQUENCE</scope>
</reference>
<feature type="region of interest" description="Disordered" evidence="1">
    <location>
        <begin position="17"/>
        <end position="41"/>
    </location>
</feature>
<dbReference type="EMBL" id="CAJNOJ010000768">
    <property type="protein sequence ID" value="CAF1520752.1"/>
    <property type="molecule type" value="Genomic_DNA"/>
</dbReference>
<proteinExistence type="predicted"/>
<feature type="compositionally biased region" description="Acidic residues" evidence="1">
    <location>
        <begin position="20"/>
        <end position="33"/>
    </location>
</feature>
<dbReference type="PANTHER" id="PTHR34365:SF7">
    <property type="entry name" value="GLYCINE-RICH DOMAIN-CONTAINING PROTEIN 1"/>
    <property type="match status" value="1"/>
</dbReference>
<feature type="domain" description="F-box" evidence="2">
    <location>
        <begin position="65"/>
        <end position="111"/>
    </location>
</feature>
<name>A0A815UVV6_ADIRI</name>
<dbReference type="Proteomes" id="UP000663828">
    <property type="component" value="Unassembled WGS sequence"/>
</dbReference>
<dbReference type="SMART" id="SM00256">
    <property type="entry name" value="FBOX"/>
    <property type="match status" value="1"/>
</dbReference>
<evidence type="ECO:0000313" key="4">
    <source>
        <dbReference type="EMBL" id="CAF1528131.1"/>
    </source>
</evidence>
<dbReference type="InterPro" id="IPR036047">
    <property type="entry name" value="F-box-like_dom_sf"/>
</dbReference>
<dbReference type="AlphaFoldDB" id="A0A815UVV6"/>
<evidence type="ECO:0000256" key="1">
    <source>
        <dbReference type="SAM" id="MobiDB-lite"/>
    </source>
</evidence>
<dbReference type="EMBL" id="CAJNOR010004800">
    <property type="protein sequence ID" value="CAF1528131.1"/>
    <property type="molecule type" value="Genomic_DNA"/>
</dbReference>
<dbReference type="Pfam" id="PF12937">
    <property type="entry name" value="F-box-like"/>
    <property type="match status" value="1"/>
</dbReference>
<sequence>MMFQSLAAFLCSHHRHDSDIECDSSDTNSDEDNNIGNIAENQRSPPNITWKYEWSTNETQLSLSNSSFANLPTEILIHIFRLLTVRDLENVSLVCRYFKIIADQDEIWRATCNPSHEIQSKSFKQIYMDWIYGKYLHSLELKNVHEKYLRTGRHNLCLVNTCYCSRSSSIRVNNSISALPISGFIEHPNTSLDVTIKLSVDIDRTAIALIALLEKTSKFVTRWWRPTIIEQMIMRYYQFMQLKASYPNQTHLLRPDMYRNDCLRLFRRIIDHSLLINSDEERSKEEAFAHTCQLYEEHFGEQYCPLPTTEDEAEIQLSNQYSLLHYIVCPIPAYSYWDQTWFRFVPELSNNYENPFSFVETDVILDSYWFKLYCTEIYEVGMKIMINNSQTQHSALTLAMKRLRKSYERYLYLTSKYLTKNEYNFIHPTYAIDLAWHSHMQEPLKYIDDCNRLFGVMINHIPWSSTKTTDTDQITVFHEKMIDIWNEEFERNLDTDHLE</sequence>
<gene>
    <name evidence="3" type="ORF">EDS130_LOCUS43860</name>
    <name evidence="4" type="ORF">XAT740_LOCUS41261</name>
</gene>
<protein>
    <recommendedName>
        <fullName evidence="2">F-box domain-containing protein</fullName>
    </recommendedName>
</protein>
<dbReference type="PANTHER" id="PTHR34365">
    <property type="entry name" value="ENOLASE (DUF1399)"/>
    <property type="match status" value="1"/>
</dbReference>
<dbReference type="Pfam" id="PF07173">
    <property type="entry name" value="GRDP-like"/>
    <property type="match status" value="1"/>
</dbReference>
<evidence type="ECO:0000313" key="3">
    <source>
        <dbReference type="EMBL" id="CAF1520752.1"/>
    </source>
</evidence>
<keyword evidence="5" id="KW-1185">Reference proteome</keyword>
<evidence type="ECO:0000313" key="5">
    <source>
        <dbReference type="Proteomes" id="UP000663828"/>
    </source>
</evidence>
<dbReference type="InterPro" id="IPR009836">
    <property type="entry name" value="GRDP-like"/>
</dbReference>
<accession>A0A815UVV6</accession>
<dbReference type="InterPro" id="IPR001810">
    <property type="entry name" value="F-box_dom"/>
</dbReference>
<organism evidence="4 5">
    <name type="scientific">Adineta ricciae</name>
    <name type="common">Rotifer</name>
    <dbReference type="NCBI Taxonomy" id="249248"/>
    <lineage>
        <taxon>Eukaryota</taxon>
        <taxon>Metazoa</taxon>
        <taxon>Spiralia</taxon>
        <taxon>Gnathifera</taxon>
        <taxon>Rotifera</taxon>
        <taxon>Eurotatoria</taxon>
        <taxon>Bdelloidea</taxon>
        <taxon>Adinetida</taxon>
        <taxon>Adinetidae</taxon>
        <taxon>Adineta</taxon>
    </lineage>
</organism>